<evidence type="ECO:0000256" key="3">
    <source>
        <dbReference type="ARBA" id="ARBA00022989"/>
    </source>
</evidence>
<dbReference type="PANTHER" id="PTHR43483:SF3">
    <property type="entry name" value="MEMBRANE TRANSPORTER PROTEIN HI_0806-RELATED"/>
    <property type="match status" value="1"/>
</dbReference>
<proteinExistence type="inferred from homology"/>
<dbReference type="HOGENOM" id="CLU_045498_6_0_4"/>
<feature type="transmembrane region" description="Helical" evidence="5">
    <location>
        <begin position="152"/>
        <end position="179"/>
    </location>
</feature>
<dbReference type="Proteomes" id="UP000005267">
    <property type="component" value="Chromosome"/>
</dbReference>
<keyword evidence="7" id="KW-1185">Reference proteome</keyword>
<protein>
    <recommendedName>
        <fullName evidence="5">Probable membrane transporter protein</fullName>
    </recommendedName>
</protein>
<feature type="transmembrane region" description="Helical" evidence="5">
    <location>
        <begin position="219"/>
        <end position="241"/>
    </location>
</feature>
<keyword evidence="2 5" id="KW-0812">Transmembrane</keyword>
<keyword evidence="4 5" id="KW-0472">Membrane</keyword>
<evidence type="ECO:0000256" key="2">
    <source>
        <dbReference type="ARBA" id="ARBA00022692"/>
    </source>
</evidence>
<feature type="transmembrane region" description="Helical" evidence="5">
    <location>
        <begin position="31"/>
        <end position="50"/>
    </location>
</feature>
<comment type="similarity">
    <text evidence="5">Belongs to the 4-toluene sulfonate uptake permease (TSUP) (TC 2.A.102) family.</text>
</comment>
<dbReference type="AlphaFoldDB" id="I3UGN1"/>
<dbReference type="PANTHER" id="PTHR43483">
    <property type="entry name" value="MEMBRANE TRANSPORTER PROTEIN HI_0806-RELATED"/>
    <property type="match status" value="1"/>
</dbReference>
<feature type="transmembrane region" description="Helical" evidence="5">
    <location>
        <begin position="253"/>
        <end position="271"/>
    </location>
</feature>
<dbReference type="GO" id="GO:0005886">
    <property type="term" value="C:plasma membrane"/>
    <property type="evidence" value="ECO:0007669"/>
    <property type="project" value="UniProtKB-SubCell"/>
</dbReference>
<feature type="transmembrane region" description="Helical" evidence="5">
    <location>
        <begin position="7"/>
        <end position="25"/>
    </location>
</feature>
<organism evidence="6 7">
    <name type="scientific">Advenella kashmirensis (strain DSM 17095 / LMG 22695 / WT001)</name>
    <name type="common">Tetrathiobacter kashmirensis</name>
    <dbReference type="NCBI Taxonomy" id="1036672"/>
    <lineage>
        <taxon>Bacteria</taxon>
        <taxon>Pseudomonadati</taxon>
        <taxon>Pseudomonadota</taxon>
        <taxon>Betaproteobacteria</taxon>
        <taxon>Burkholderiales</taxon>
        <taxon>Alcaligenaceae</taxon>
    </lineage>
</organism>
<reference evidence="6 7" key="1">
    <citation type="journal article" date="2011" name="J. Bacteriol.">
        <title>Whole-genome shotgun sequencing of the sulfur-oxidizing chemoautotroph Tetrathiobacter kashmirensis.</title>
        <authorList>
            <person name="Ghosh W."/>
            <person name="George A."/>
            <person name="Agarwal A."/>
            <person name="Raj P."/>
            <person name="Alam M."/>
            <person name="Pyne P."/>
            <person name="Das Gupta S.K."/>
        </authorList>
    </citation>
    <scope>NUCLEOTIDE SEQUENCE [LARGE SCALE GENOMIC DNA]</scope>
    <source>
        <strain evidence="6 7">WT001</strain>
    </source>
</reference>
<evidence type="ECO:0000313" key="6">
    <source>
        <dbReference type="EMBL" id="AFK64169.1"/>
    </source>
</evidence>
<evidence type="ECO:0000256" key="1">
    <source>
        <dbReference type="ARBA" id="ARBA00004141"/>
    </source>
</evidence>
<evidence type="ECO:0000313" key="7">
    <source>
        <dbReference type="Proteomes" id="UP000005267"/>
    </source>
</evidence>
<keyword evidence="5" id="KW-1003">Cell membrane</keyword>
<keyword evidence="3 5" id="KW-1133">Transmembrane helix</keyword>
<comment type="subcellular location">
    <subcellularLocation>
        <location evidence="5">Cell membrane</location>
        <topology evidence="5">Multi-pass membrane protein</topology>
    </subcellularLocation>
    <subcellularLocation>
        <location evidence="1">Membrane</location>
        <topology evidence="1">Multi-pass membrane protein</topology>
    </subcellularLocation>
</comment>
<dbReference type="InterPro" id="IPR002781">
    <property type="entry name" value="TM_pro_TauE-like"/>
</dbReference>
<evidence type="ECO:0000256" key="5">
    <source>
        <dbReference type="RuleBase" id="RU363041"/>
    </source>
</evidence>
<dbReference type="KEGG" id="aka:TKWG_22720"/>
<dbReference type="RefSeq" id="WP_014752260.1">
    <property type="nucleotide sequence ID" value="NC_017964.1"/>
</dbReference>
<feature type="transmembrane region" description="Helical" evidence="5">
    <location>
        <begin position="114"/>
        <end position="132"/>
    </location>
</feature>
<reference evidence="7" key="2">
    <citation type="journal article" date="2013" name="PLoS ONE">
        <title>Genome implosion elicits host-confinement in Alcaligenaceae: evidence from the comparative genomics of Tetrathiobacter kashmirensis, a pathogen in the making.</title>
        <authorList>
            <person name="Ghosh W."/>
            <person name="Alam M."/>
            <person name="Roy C."/>
            <person name="Pyne P."/>
            <person name="George A."/>
            <person name="Chakraborty R."/>
            <person name="Majumder S."/>
            <person name="Agarwal A."/>
            <person name="Chakraborty S."/>
            <person name="Majumdar S."/>
            <person name="Gupta S.K."/>
        </authorList>
    </citation>
    <scope>NUCLEOTIDE SEQUENCE [LARGE SCALE GENOMIC DNA]</scope>
    <source>
        <strain evidence="7">WT001</strain>
    </source>
</reference>
<feature type="transmembrane region" description="Helical" evidence="5">
    <location>
        <begin position="186"/>
        <end position="207"/>
    </location>
</feature>
<dbReference type="EMBL" id="CP003555">
    <property type="protein sequence ID" value="AFK64169.1"/>
    <property type="molecule type" value="Genomic_DNA"/>
</dbReference>
<dbReference type="Pfam" id="PF01925">
    <property type="entry name" value="TauE"/>
    <property type="match status" value="1"/>
</dbReference>
<accession>I3UGN1</accession>
<gene>
    <name evidence="6" type="ordered locus">TKWG_22720</name>
</gene>
<dbReference type="STRING" id="1036672.TKWG_22720"/>
<sequence>MQYNMETIALFTLAILASGIVAGLIAGLLGVGGGIVLVPVLYYLFTLLLVDESIRMHMAVGTSLSTIVATAASSTRAHLAKGSIDIGLLKSWGPWLLCGAIIGMSVFSAIDSSALSFVFGSVALLVAVYMLFAKEPTTETTDKFPRGVARGVLGLIVGGVSSIMGIGGGTLSVPILSIFKYPMRRAVGTAAAIGLLISIPGAIGALLSGFGNPDLPPFSIGFVNLLAFVILVPVTGFVAPFGARIAHTIKPRYLRCAFAVFLLFNSLNMFLSAI</sequence>
<evidence type="ECO:0000256" key="4">
    <source>
        <dbReference type="ARBA" id="ARBA00023136"/>
    </source>
</evidence>
<name>I3UGN1_ADVKW</name>